<feature type="signal peptide" evidence="2">
    <location>
        <begin position="1"/>
        <end position="18"/>
    </location>
</feature>
<evidence type="ECO:0000313" key="4">
    <source>
        <dbReference type="Proteomes" id="UP000824998"/>
    </source>
</evidence>
<gene>
    <name evidence="3" type="ORF">BJ875DRAFT_42104</name>
</gene>
<comment type="caution">
    <text evidence="3">The sequence shown here is derived from an EMBL/GenBank/DDBJ whole genome shotgun (WGS) entry which is preliminary data.</text>
</comment>
<feature type="region of interest" description="Disordered" evidence="1">
    <location>
        <begin position="146"/>
        <end position="171"/>
    </location>
</feature>
<evidence type="ECO:0000256" key="1">
    <source>
        <dbReference type="SAM" id="MobiDB-lite"/>
    </source>
</evidence>
<keyword evidence="2" id="KW-0732">Signal</keyword>
<feature type="chain" id="PRO_5040127512" description="Extracellular membrane protein CFEM domain-containing protein" evidence="2">
    <location>
        <begin position="19"/>
        <end position="352"/>
    </location>
</feature>
<reference evidence="3" key="1">
    <citation type="journal article" date="2021" name="IMA Fungus">
        <title>Genomic characterization of three marine fungi, including Emericellopsis atlantica sp. nov. with signatures of a generalist lifestyle and marine biomass degradation.</title>
        <authorList>
            <person name="Hagestad O.C."/>
            <person name="Hou L."/>
            <person name="Andersen J.H."/>
            <person name="Hansen E.H."/>
            <person name="Altermark B."/>
            <person name="Li C."/>
            <person name="Kuhnert E."/>
            <person name="Cox R.J."/>
            <person name="Crous P.W."/>
            <person name="Spatafora J.W."/>
            <person name="Lail K."/>
            <person name="Amirebrahimi M."/>
            <person name="Lipzen A."/>
            <person name="Pangilinan J."/>
            <person name="Andreopoulos W."/>
            <person name="Hayes R.D."/>
            <person name="Ng V."/>
            <person name="Grigoriev I.V."/>
            <person name="Jackson S.A."/>
            <person name="Sutton T.D.S."/>
            <person name="Dobson A.D.W."/>
            <person name="Rama T."/>
        </authorList>
    </citation>
    <scope>NUCLEOTIDE SEQUENCE</scope>
    <source>
        <strain evidence="3">TRa018bII</strain>
    </source>
</reference>
<evidence type="ECO:0008006" key="5">
    <source>
        <dbReference type="Google" id="ProtNLM"/>
    </source>
</evidence>
<name>A0A9P7YH81_9HELO</name>
<sequence>MLAALPVIVLLQALGAGANLVEELHIRHVILAREPAPALVGDVVKVFDGSPVVVARQNPTGCLSALSAIDFCSSVSPGFLTYSATRQAPCLCYSSATWVPGIFDGWVSSCAGYARTAEPSVYPIISSLGGFCSSVGNVRGNRASRTTTASFTTDSTTTSSTSSPTITSKPTSISGNGGFGLGNEDSGCSVVSSLLNSCVTTSRGFTDLETESQAACLCYRSSSWVPSTFDNGIQTCAEYIKTAHPTDYSVVSALGGFCTGVGDVLKPSTTMTLTGGDTSPSTIVGNTGVPGVPTDMPNTPTSDPTNTDPVTVTADAGAAQTPAVSASAPTLSVFSNMCLAITSLAVTAVLFL</sequence>
<evidence type="ECO:0000256" key="2">
    <source>
        <dbReference type="SAM" id="SignalP"/>
    </source>
</evidence>
<protein>
    <recommendedName>
        <fullName evidence="5">Extracellular membrane protein CFEM domain-containing protein</fullName>
    </recommendedName>
</protein>
<evidence type="ECO:0000313" key="3">
    <source>
        <dbReference type="EMBL" id="KAG9233541.1"/>
    </source>
</evidence>
<dbReference type="AlphaFoldDB" id="A0A9P7YH81"/>
<keyword evidence="4" id="KW-1185">Reference proteome</keyword>
<dbReference type="EMBL" id="MU251496">
    <property type="protein sequence ID" value="KAG9233541.1"/>
    <property type="molecule type" value="Genomic_DNA"/>
</dbReference>
<dbReference type="Proteomes" id="UP000824998">
    <property type="component" value="Unassembled WGS sequence"/>
</dbReference>
<organism evidence="3 4">
    <name type="scientific">Amylocarpus encephaloides</name>
    <dbReference type="NCBI Taxonomy" id="45428"/>
    <lineage>
        <taxon>Eukaryota</taxon>
        <taxon>Fungi</taxon>
        <taxon>Dikarya</taxon>
        <taxon>Ascomycota</taxon>
        <taxon>Pezizomycotina</taxon>
        <taxon>Leotiomycetes</taxon>
        <taxon>Helotiales</taxon>
        <taxon>Helotiales incertae sedis</taxon>
        <taxon>Amylocarpus</taxon>
    </lineage>
</organism>
<accession>A0A9P7YH81</accession>
<proteinExistence type="predicted"/>
<dbReference type="OrthoDB" id="4153189at2759"/>